<keyword evidence="2" id="KW-1185">Reference proteome</keyword>
<accession>A0AAD5KS96</accession>
<evidence type="ECO:0000313" key="2">
    <source>
        <dbReference type="Proteomes" id="UP001209540"/>
    </source>
</evidence>
<evidence type="ECO:0000313" key="1">
    <source>
        <dbReference type="EMBL" id="KAI9278827.1"/>
    </source>
</evidence>
<protein>
    <submittedName>
        <fullName evidence="1">Uncharacterized protein</fullName>
    </submittedName>
</protein>
<sequence>MADYIVYHKCTAGDIFDLLAIEVKAPGKSSSSQLQNDLVKTGKDMKSFIDRLATSGVYKPKVHDLFVDGYTCTTFTMQLIQDDAYLMQE</sequence>
<dbReference type="EMBL" id="JAIXMP010000001">
    <property type="protein sequence ID" value="KAI9278827.1"/>
    <property type="molecule type" value="Genomic_DNA"/>
</dbReference>
<reference evidence="1" key="2">
    <citation type="submission" date="2023-02" db="EMBL/GenBank/DDBJ databases">
        <authorList>
            <consortium name="DOE Joint Genome Institute"/>
            <person name="Mondo S.J."/>
            <person name="Chang Y."/>
            <person name="Wang Y."/>
            <person name="Ahrendt S."/>
            <person name="Andreopoulos W."/>
            <person name="Barry K."/>
            <person name="Beard J."/>
            <person name="Benny G.L."/>
            <person name="Blankenship S."/>
            <person name="Bonito G."/>
            <person name="Cuomo C."/>
            <person name="Desiro A."/>
            <person name="Gervers K.A."/>
            <person name="Hundley H."/>
            <person name="Kuo A."/>
            <person name="LaButti K."/>
            <person name="Lang B.F."/>
            <person name="Lipzen A."/>
            <person name="O'Donnell K."/>
            <person name="Pangilinan J."/>
            <person name="Reynolds N."/>
            <person name="Sandor L."/>
            <person name="Smith M.W."/>
            <person name="Tsang A."/>
            <person name="Grigoriev I.V."/>
            <person name="Stajich J.E."/>
            <person name="Spatafora J.W."/>
        </authorList>
    </citation>
    <scope>NUCLEOTIDE SEQUENCE</scope>
    <source>
        <strain evidence="1">RSA 2281</strain>
    </source>
</reference>
<dbReference type="Proteomes" id="UP001209540">
    <property type="component" value="Unassembled WGS sequence"/>
</dbReference>
<comment type="caution">
    <text evidence="1">The sequence shown here is derived from an EMBL/GenBank/DDBJ whole genome shotgun (WGS) entry which is preliminary data.</text>
</comment>
<reference evidence="1" key="1">
    <citation type="journal article" date="2022" name="IScience">
        <title>Evolution of zygomycete secretomes and the origins of terrestrial fungal ecologies.</title>
        <authorList>
            <person name="Chang Y."/>
            <person name="Wang Y."/>
            <person name="Mondo S."/>
            <person name="Ahrendt S."/>
            <person name="Andreopoulos W."/>
            <person name="Barry K."/>
            <person name="Beard J."/>
            <person name="Benny G.L."/>
            <person name="Blankenship S."/>
            <person name="Bonito G."/>
            <person name="Cuomo C."/>
            <person name="Desiro A."/>
            <person name="Gervers K.A."/>
            <person name="Hundley H."/>
            <person name="Kuo A."/>
            <person name="LaButti K."/>
            <person name="Lang B.F."/>
            <person name="Lipzen A."/>
            <person name="O'Donnell K."/>
            <person name="Pangilinan J."/>
            <person name="Reynolds N."/>
            <person name="Sandor L."/>
            <person name="Smith M.E."/>
            <person name="Tsang A."/>
            <person name="Grigoriev I.V."/>
            <person name="Stajich J.E."/>
            <person name="Spatafora J.W."/>
        </authorList>
    </citation>
    <scope>NUCLEOTIDE SEQUENCE</scope>
    <source>
        <strain evidence="1">RSA 2281</strain>
    </source>
</reference>
<name>A0AAD5KS96_9FUNG</name>
<gene>
    <name evidence="1" type="ORF">BDA99DRAFT_493214</name>
</gene>
<organism evidence="1 2">
    <name type="scientific">Phascolomyces articulosus</name>
    <dbReference type="NCBI Taxonomy" id="60185"/>
    <lineage>
        <taxon>Eukaryota</taxon>
        <taxon>Fungi</taxon>
        <taxon>Fungi incertae sedis</taxon>
        <taxon>Mucoromycota</taxon>
        <taxon>Mucoromycotina</taxon>
        <taxon>Mucoromycetes</taxon>
        <taxon>Mucorales</taxon>
        <taxon>Lichtheimiaceae</taxon>
        <taxon>Phascolomyces</taxon>
    </lineage>
</organism>
<proteinExistence type="predicted"/>
<dbReference type="AlphaFoldDB" id="A0AAD5KS96"/>